<evidence type="ECO:0000313" key="3">
    <source>
        <dbReference type="Proteomes" id="UP000265520"/>
    </source>
</evidence>
<feature type="region of interest" description="Disordered" evidence="1">
    <location>
        <begin position="1"/>
        <end position="68"/>
    </location>
</feature>
<name>A0A392VXW6_9FABA</name>
<feature type="non-terminal residue" evidence="2">
    <location>
        <position position="1"/>
    </location>
</feature>
<comment type="caution">
    <text evidence="2">The sequence shown here is derived from an EMBL/GenBank/DDBJ whole genome shotgun (WGS) entry which is preliminary data.</text>
</comment>
<proteinExistence type="predicted"/>
<reference evidence="2 3" key="1">
    <citation type="journal article" date="2018" name="Front. Plant Sci.">
        <title>Red Clover (Trifolium pratense) and Zigzag Clover (T. medium) - A Picture of Genomic Similarities and Differences.</title>
        <authorList>
            <person name="Dluhosova J."/>
            <person name="Istvanek J."/>
            <person name="Nedelnik J."/>
            <person name="Repkova J."/>
        </authorList>
    </citation>
    <scope>NUCLEOTIDE SEQUENCE [LARGE SCALE GENOMIC DNA]</scope>
    <source>
        <strain evidence="3">cv. 10/8</strain>
        <tissue evidence="2">Leaf</tissue>
    </source>
</reference>
<organism evidence="2 3">
    <name type="scientific">Trifolium medium</name>
    <dbReference type="NCBI Taxonomy" id="97028"/>
    <lineage>
        <taxon>Eukaryota</taxon>
        <taxon>Viridiplantae</taxon>
        <taxon>Streptophyta</taxon>
        <taxon>Embryophyta</taxon>
        <taxon>Tracheophyta</taxon>
        <taxon>Spermatophyta</taxon>
        <taxon>Magnoliopsida</taxon>
        <taxon>eudicotyledons</taxon>
        <taxon>Gunneridae</taxon>
        <taxon>Pentapetalae</taxon>
        <taxon>rosids</taxon>
        <taxon>fabids</taxon>
        <taxon>Fabales</taxon>
        <taxon>Fabaceae</taxon>
        <taxon>Papilionoideae</taxon>
        <taxon>50 kb inversion clade</taxon>
        <taxon>NPAAA clade</taxon>
        <taxon>Hologalegina</taxon>
        <taxon>IRL clade</taxon>
        <taxon>Trifolieae</taxon>
        <taxon>Trifolium</taxon>
    </lineage>
</organism>
<dbReference type="Proteomes" id="UP000265520">
    <property type="component" value="Unassembled WGS sequence"/>
</dbReference>
<evidence type="ECO:0000256" key="1">
    <source>
        <dbReference type="SAM" id="MobiDB-lite"/>
    </source>
</evidence>
<feature type="compositionally biased region" description="Polar residues" evidence="1">
    <location>
        <begin position="34"/>
        <end position="55"/>
    </location>
</feature>
<feature type="compositionally biased region" description="Basic and acidic residues" evidence="1">
    <location>
        <begin position="11"/>
        <end position="20"/>
    </location>
</feature>
<evidence type="ECO:0000313" key="2">
    <source>
        <dbReference type="EMBL" id="MCI93238.1"/>
    </source>
</evidence>
<keyword evidence="3" id="KW-1185">Reference proteome</keyword>
<protein>
    <submittedName>
        <fullName evidence="2">Uncharacterized protein</fullName>
    </submittedName>
</protein>
<sequence>KIRVRPARSARPGEKQRNKTAENPPTGEYWRGLASSSLPLATTRSASAQEQTSSPGLAARLAQRPSLF</sequence>
<feature type="non-terminal residue" evidence="2">
    <location>
        <position position="68"/>
    </location>
</feature>
<dbReference type="EMBL" id="LXQA011323765">
    <property type="protein sequence ID" value="MCI93238.1"/>
    <property type="molecule type" value="Genomic_DNA"/>
</dbReference>
<dbReference type="AlphaFoldDB" id="A0A392VXW6"/>
<accession>A0A392VXW6</accession>